<evidence type="ECO:0000313" key="3">
    <source>
        <dbReference type="Proteomes" id="UP001432027"/>
    </source>
</evidence>
<organism evidence="2 3">
    <name type="scientific">Pristionchus entomophagus</name>
    <dbReference type="NCBI Taxonomy" id="358040"/>
    <lineage>
        <taxon>Eukaryota</taxon>
        <taxon>Metazoa</taxon>
        <taxon>Ecdysozoa</taxon>
        <taxon>Nematoda</taxon>
        <taxon>Chromadorea</taxon>
        <taxon>Rhabditida</taxon>
        <taxon>Rhabditina</taxon>
        <taxon>Diplogasteromorpha</taxon>
        <taxon>Diplogasteroidea</taxon>
        <taxon>Neodiplogasteridae</taxon>
        <taxon>Pristionchus</taxon>
    </lineage>
</organism>
<evidence type="ECO:0000313" key="2">
    <source>
        <dbReference type="EMBL" id="GMT03767.1"/>
    </source>
</evidence>
<dbReference type="AlphaFoldDB" id="A0AAV5UB48"/>
<accession>A0AAV5UB48</accession>
<name>A0AAV5UB48_9BILA</name>
<dbReference type="EMBL" id="BTSX01000006">
    <property type="protein sequence ID" value="GMT03767.1"/>
    <property type="molecule type" value="Genomic_DNA"/>
</dbReference>
<gene>
    <name evidence="2" type="ORF">PENTCL1PPCAC_25941</name>
</gene>
<protein>
    <submittedName>
        <fullName evidence="2">Uncharacterized protein</fullName>
    </submittedName>
</protein>
<sequence>RRIKVEINDDDISTSTGDIVIQNAISGPSPLIEMDAPKKRRTARAIVSAKSRKAPVLSNDSPRVDEDAADDAAIDDPPSNAANVSVDILDLGADENYEEKDATMDQPDQMEHDENCRNNEEIEKDEGTPSFAGAVKEKSRAKISIDPRTLWQKQFYKWYAAHLSMFKKKHPLMKYRERRQFVMSNVHNKLSTNEKKYWREIILMELEPDRHPNLQLRAAAKESKIIVDCSCESPFCELPHVNSLPE</sequence>
<dbReference type="Proteomes" id="UP001432027">
    <property type="component" value="Unassembled WGS sequence"/>
</dbReference>
<keyword evidence="3" id="KW-1185">Reference proteome</keyword>
<proteinExistence type="predicted"/>
<reference evidence="2" key="1">
    <citation type="submission" date="2023-10" db="EMBL/GenBank/DDBJ databases">
        <title>Genome assembly of Pristionchus species.</title>
        <authorList>
            <person name="Yoshida K."/>
            <person name="Sommer R.J."/>
        </authorList>
    </citation>
    <scope>NUCLEOTIDE SEQUENCE</scope>
    <source>
        <strain evidence="2">RS0144</strain>
    </source>
</reference>
<feature type="region of interest" description="Disordered" evidence="1">
    <location>
        <begin position="45"/>
        <end position="81"/>
    </location>
</feature>
<comment type="caution">
    <text evidence="2">The sequence shown here is derived from an EMBL/GenBank/DDBJ whole genome shotgun (WGS) entry which is preliminary data.</text>
</comment>
<evidence type="ECO:0000256" key="1">
    <source>
        <dbReference type="SAM" id="MobiDB-lite"/>
    </source>
</evidence>
<feature type="non-terminal residue" evidence="2">
    <location>
        <position position="1"/>
    </location>
</feature>